<reference evidence="2 3" key="1">
    <citation type="journal article" date="2016" name="Front. Microbiol.">
        <title>Genomic Resource of Rice Seed Associated Bacteria.</title>
        <authorList>
            <person name="Midha S."/>
            <person name="Bansal K."/>
            <person name="Sharma S."/>
            <person name="Kumar N."/>
            <person name="Patil P.P."/>
            <person name="Chaudhry V."/>
            <person name="Patil P.B."/>
        </authorList>
    </citation>
    <scope>NUCLEOTIDE SEQUENCE [LARGE SCALE GENOMIC DNA]</scope>
    <source>
        <strain evidence="2 3">NS334</strain>
    </source>
</reference>
<accession>A0A147HYH7</accession>
<dbReference type="AlphaFoldDB" id="A0A147HYH7"/>
<proteinExistence type="predicted"/>
<sequence>MNGSRKRKKSGAPAAAKGGIAAQVRTFFAAGTRPPSIVRFERLYLASFLVGLIGWAVSWQGTADRLAVNATTAPFGWLLPAALLVSSAITLGLWYLVARRASLAAKWAVTVLTGLATLRFLVNVTVVLRGSVPVLALLLSLIILTLGIVATIQLFRPDAQSWFGEAVALDGEDR</sequence>
<dbReference type="RefSeq" id="WP_058756458.1">
    <property type="nucleotide sequence ID" value="NZ_LDTB01000058.1"/>
</dbReference>
<feature type="transmembrane region" description="Helical" evidence="1">
    <location>
        <begin position="134"/>
        <end position="155"/>
    </location>
</feature>
<protein>
    <submittedName>
        <fullName evidence="2">Uncharacterized protein</fullName>
    </submittedName>
</protein>
<organism evidence="2 3">
    <name type="scientific">Sphingomonas endophytica</name>
    <dbReference type="NCBI Taxonomy" id="869719"/>
    <lineage>
        <taxon>Bacteria</taxon>
        <taxon>Pseudomonadati</taxon>
        <taxon>Pseudomonadota</taxon>
        <taxon>Alphaproteobacteria</taxon>
        <taxon>Sphingomonadales</taxon>
        <taxon>Sphingomonadaceae</taxon>
        <taxon>Sphingomonas</taxon>
    </lineage>
</organism>
<keyword evidence="1" id="KW-0472">Membrane</keyword>
<dbReference type="Proteomes" id="UP000074310">
    <property type="component" value="Unassembled WGS sequence"/>
</dbReference>
<gene>
    <name evidence="2" type="ORF">NS334_13395</name>
</gene>
<evidence type="ECO:0000313" key="3">
    <source>
        <dbReference type="Proteomes" id="UP000074310"/>
    </source>
</evidence>
<evidence type="ECO:0000256" key="1">
    <source>
        <dbReference type="SAM" id="Phobius"/>
    </source>
</evidence>
<dbReference type="OrthoDB" id="7509246at2"/>
<evidence type="ECO:0000313" key="2">
    <source>
        <dbReference type="EMBL" id="KTT70003.1"/>
    </source>
</evidence>
<keyword evidence="1" id="KW-0812">Transmembrane</keyword>
<dbReference type="PATRIC" id="fig|869719.3.peg.2671"/>
<dbReference type="EMBL" id="LDTB01000058">
    <property type="protein sequence ID" value="KTT70003.1"/>
    <property type="molecule type" value="Genomic_DNA"/>
</dbReference>
<comment type="caution">
    <text evidence="2">The sequence shown here is derived from an EMBL/GenBank/DDBJ whole genome shotgun (WGS) entry which is preliminary data.</text>
</comment>
<keyword evidence="3" id="KW-1185">Reference proteome</keyword>
<feature type="transmembrane region" description="Helical" evidence="1">
    <location>
        <begin position="75"/>
        <end position="97"/>
    </location>
</feature>
<feature type="transmembrane region" description="Helical" evidence="1">
    <location>
        <begin position="43"/>
        <end position="63"/>
    </location>
</feature>
<keyword evidence="1" id="KW-1133">Transmembrane helix</keyword>
<feature type="transmembrane region" description="Helical" evidence="1">
    <location>
        <begin position="104"/>
        <end position="122"/>
    </location>
</feature>
<name>A0A147HYH7_9SPHN</name>